<organism evidence="2 3">
    <name type="scientific">Thomasclavelia spiroformis</name>
    <dbReference type="NCBI Taxonomy" id="29348"/>
    <lineage>
        <taxon>Bacteria</taxon>
        <taxon>Bacillati</taxon>
        <taxon>Bacillota</taxon>
        <taxon>Erysipelotrichia</taxon>
        <taxon>Erysipelotrichales</taxon>
        <taxon>Coprobacillaceae</taxon>
        <taxon>Thomasclavelia</taxon>
    </lineage>
</organism>
<dbReference type="Pfam" id="PF13527">
    <property type="entry name" value="Acetyltransf_9"/>
    <property type="match status" value="1"/>
</dbReference>
<dbReference type="InterPro" id="IPR024320">
    <property type="entry name" value="LPG_synthase_C"/>
</dbReference>
<sequence length="577" mass="69234">MQKLLLKDYDKIKKYLDDANYEGYNSNFVTMMMWDHEYKIYYEIKDNFLIMLHTYMNEKFFAMPFCKEEYYHEAIEYMMEYAKLNNFPFRIELAVQSSVEIIKKLYGDKFLYLHNDANDDYIYTKSSLETLSGKKMQKRRNHFNAFIKENPNYIYKEIEDDDIDNVLQCLKKWDFSRQIEESVISEYVGIVYLLIHRHELNIKTGCIYIDGKLEAFIIGSPLKHNTIQIHVEKANKEIRGLYVAICKFFLENNFPDYEFVNREEDMGLESLRKAKRNLHPVKMIEKYSIVINNQKIRKANDQDLYDIIDLWRDSFSDENEMSTNFYFMNRYDLQNTYILKNNDTLVSMLQIVPYTIIINHQETLAYFILGVATNKNYQKQGMMKKLMNYVLSLPKFADSKIMLQAYHSEIYYSFGFTEKYFHKITKIDNNSYKNNNVNSIKIIDESDYTKLVELYNCYCNKFNGYRKRDIEYYKDYLIPRCNAYNEKIELFYEDTLAVGYAIYSKTKEKIKISEIIYLDQNYLDKIIGYFVKSNKVLFIETDMRANLHGESKQVCTMLTNFSFNDYSSDDLYINECL</sequence>
<reference evidence="3" key="1">
    <citation type="submission" date="2017-04" db="EMBL/GenBank/DDBJ databases">
        <title>Function of individual gut microbiota members based on whole genome sequencing of pure cultures obtained from chicken caecum.</title>
        <authorList>
            <person name="Medvecky M."/>
            <person name="Cejkova D."/>
            <person name="Polansky O."/>
            <person name="Karasova D."/>
            <person name="Kubasova T."/>
            <person name="Cizek A."/>
            <person name="Rychlik I."/>
        </authorList>
    </citation>
    <scope>NUCLEOTIDE SEQUENCE [LARGE SCALE GENOMIC DNA]</scope>
    <source>
        <strain evidence="3">An149</strain>
    </source>
</reference>
<dbReference type="Pfam" id="PF09924">
    <property type="entry name" value="LPG_synthase_C"/>
    <property type="match status" value="1"/>
</dbReference>
<dbReference type="RefSeq" id="WP_087255685.1">
    <property type="nucleotide sequence ID" value="NZ_CALURN010000014.1"/>
</dbReference>
<evidence type="ECO:0000259" key="1">
    <source>
        <dbReference type="PROSITE" id="PS51186"/>
    </source>
</evidence>
<feature type="domain" description="N-acetyltransferase" evidence="1">
    <location>
        <begin position="294"/>
        <end position="437"/>
    </location>
</feature>
<gene>
    <name evidence="2" type="ORF">B5E91_04825</name>
</gene>
<accession>A0A1Y4QL68</accession>
<evidence type="ECO:0000313" key="2">
    <source>
        <dbReference type="EMBL" id="OUQ05741.1"/>
    </source>
</evidence>
<dbReference type="GO" id="GO:0016747">
    <property type="term" value="F:acyltransferase activity, transferring groups other than amino-acyl groups"/>
    <property type="evidence" value="ECO:0007669"/>
    <property type="project" value="InterPro"/>
</dbReference>
<proteinExistence type="predicted"/>
<dbReference type="InterPro" id="IPR016181">
    <property type="entry name" value="Acyl_CoA_acyltransferase"/>
</dbReference>
<name>A0A1Y4QL68_9FIRM</name>
<dbReference type="Proteomes" id="UP000196258">
    <property type="component" value="Unassembled WGS sequence"/>
</dbReference>
<keyword evidence="2" id="KW-0808">Transferase</keyword>
<dbReference type="PANTHER" id="PTHR41373">
    <property type="entry name" value="DUF2156 DOMAIN-CONTAINING PROTEIN"/>
    <property type="match status" value="1"/>
</dbReference>
<dbReference type="SUPFAM" id="SSF55729">
    <property type="entry name" value="Acyl-CoA N-acyltransferases (Nat)"/>
    <property type="match status" value="3"/>
</dbReference>
<comment type="caution">
    <text evidence="2">The sequence shown here is derived from an EMBL/GenBank/DDBJ whole genome shotgun (WGS) entry which is preliminary data.</text>
</comment>
<evidence type="ECO:0000313" key="3">
    <source>
        <dbReference type="Proteomes" id="UP000196258"/>
    </source>
</evidence>
<dbReference type="Gene3D" id="3.40.630.30">
    <property type="match status" value="3"/>
</dbReference>
<protein>
    <submittedName>
        <fullName evidence="2">GNAT family N-acetyltransferase</fullName>
    </submittedName>
</protein>
<dbReference type="InterPro" id="IPR000182">
    <property type="entry name" value="GNAT_dom"/>
</dbReference>
<dbReference type="AlphaFoldDB" id="A0A1Y4QL68"/>
<dbReference type="PANTHER" id="PTHR41373:SF1">
    <property type="entry name" value="PHOSPHATIDYLGLYCEROL LYSYLTRANSFERASE C-TERMINAL DOMAIN-CONTAINING PROTEIN"/>
    <property type="match status" value="1"/>
</dbReference>
<dbReference type="InterPro" id="IPR016732">
    <property type="entry name" value="UCP018688"/>
</dbReference>
<dbReference type="PROSITE" id="PS51186">
    <property type="entry name" value="GNAT"/>
    <property type="match status" value="1"/>
</dbReference>
<dbReference type="EMBL" id="NFLB01000004">
    <property type="protein sequence ID" value="OUQ05741.1"/>
    <property type="molecule type" value="Genomic_DNA"/>
</dbReference>